<dbReference type="EMBL" id="GBXM01038611">
    <property type="protein sequence ID" value="JAH69966.1"/>
    <property type="molecule type" value="Transcribed_RNA"/>
</dbReference>
<accession>A0A0E9UW47</accession>
<name>A0A0E9UW47_ANGAN</name>
<reference evidence="1" key="1">
    <citation type="submission" date="2014-11" db="EMBL/GenBank/DDBJ databases">
        <authorList>
            <person name="Amaro Gonzalez C."/>
        </authorList>
    </citation>
    <scope>NUCLEOTIDE SEQUENCE</scope>
</reference>
<dbReference type="AlphaFoldDB" id="A0A0E9UW47"/>
<proteinExistence type="predicted"/>
<evidence type="ECO:0000313" key="1">
    <source>
        <dbReference type="EMBL" id="JAH69966.1"/>
    </source>
</evidence>
<sequence length="58" mass="6835">MTHFTRTVGVKKLRHRAPRCSENPVQRGETLDLLLSFSKPLYLQYMPSALIQPREFIY</sequence>
<organism evidence="1">
    <name type="scientific">Anguilla anguilla</name>
    <name type="common">European freshwater eel</name>
    <name type="synonym">Muraena anguilla</name>
    <dbReference type="NCBI Taxonomy" id="7936"/>
    <lineage>
        <taxon>Eukaryota</taxon>
        <taxon>Metazoa</taxon>
        <taxon>Chordata</taxon>
        <taxon>Craniata</taxon>
        <taxon>Vertebrata</taxon>
        <taxon>Euteleostomi</taxon>
        <taxon>Actinopterygii</taxon>
        <taxon>Neopterygii</taxon>
        <taxon>Teleostei</taxon>
        <taxon>Anguilliformes</taxon>
        <taxon>Anguillidae</taxon>
        <taxon>Anguilla</taxon>
    </lineage>
</organism>
<reference evidence="1" key="2">
    <citation type="journal article" date="2015" name="Fish Shellfish Immunol.">
        <title>Early steps in the European eel (Anguilla anguilla)-Vibrio vulnificus interaction in the gills: Role of the RtxA13 toxin.</title>
        <authorList>
            <person name="Callol A."/>
            <person name="Pajuelo D."/>
            <person name="Ebbesson L."/>
            <person name="Teles M."/>
            <person name="MacKenzie S."/>
            <person name="Amaro C."/>
        </authorList>
    </citation>
    <scope>NUCLEOTIDE SEQUENCE</scope>
</reference>
<protein>
    <submittedName>
        <fullName evidence="1">Uncharacterized protein</fullName>
    </submittedName>
</protein>